<evidence type="ECO:0000313" key="5">
    <source>
        <dbReference type="Proteomes" id="UP000011885"/>
    </source>
</evidence>
<name>M5U0D4_9BACT</name>
<feature type="domain" description="FecR protein" evidence="3">
    <location>
        <begin position="193"/>
        <end position="274"/>
    </location>
</feature>
<accession>M5U0D4</accession>
<dbReference type="GO" id="GO:0016989">
    <property type="term" value="F:sigma factor antagonist activity"/>
    <property type="evidence" value="ECO:0007669"/>
    <property type="project" value="TreeGrafter"/>
</dbReference>
<feature type="transmembrane region" description="Helical" evidence="2">
    <location>
        <begin position="113"/>
        <end position="131"/>
    </location>
</feature>
<keyword evidence="5" id="KW-1185">Reference proteome</keyword>
<dbReference type="Proteomes" id="UP000011885">
    <property type="component" value="Unassembled WGS sequence"/>
</dbReference>
<gene>
    <name evidence="4" type="ORF">RSSM_03640</name>
</gene>
<keyword evidence="2" id="KW-0812">Transmembrane</keyword>
<dbReference type="InterPro" id="IPR006860">
    <property type="entry name" value="FecR"/>
</dbReference>
<dbReference type="AlphaFoldDB" id="M5U0D4"/>
<evidence type="ECO:0000256" key="2">
    <source>
        <dbReference type="SAM" id="Phobius"/>
    </source>
</evidence>
<dbReference type="PATRIC" id="fig|1263870.3.peg.3861"/>
<evidence type="ECO:0000256" key="1">
    <source>
        <dbReference type="SAM" id="MobiDB-lite"/>
    </source>
</evidence>
<dbReference type="InterPro" id="IPR012373">
    <property type="entry name" value="Ferrdict_sens_TM"/>
</dbReference>
<keyword evidence="2" id="KW-0472">Membrane</keyword>
<protein>
    <submittedName>
        <fullName evidence="4">FecR protein domain protein</fullName>
    </submittedName>
</protein>
<dbReference type="EMBL" id="ANOH01000248">
    <property type="protein sequence ID" value="EMI54920.1"/>
    <property type="molecule type" value="Genomic_DNA"/>
</dbReference>
<organism evidence="4 5">
    <name type="scientific">Rhodopirellula sallentina SM41</name>
    <dbReference type="NCBI Taxonomy" id="1263870"/>
    <lineage>
        <taxon>Bacteria</taxon>
        <taxon>Pseudomonadati</taxon>
        <taxon>Planctomycetota</taxon>
        <taxon>Planctomycetia</taxon>
        <taxon>Pirellulales</taxon>
        <taxon>Pirellulaceae</taxon>
        <taxon>Rhodopirellula</taxon>
    </lineage>
</organism>
<evidence type="ECO:0000259" key="3">
    <source>
        <dbReference type="Pfam" id="PF04773"/>
    </source>
</evidence>
<dbReference type="Gene3D" id="2.60.120.1440">
    <property type="match status" value="1"/>
</dbReference>
<feature type="region of interest" description="Disordered" evidence="1">
    <location>
        <begin position="1"/>
        <end position="25"/>
    </location>
</feature>
<evidence type="ECO:0000313" key="4">
    <source>
        <dbReference type="EMBL" id="EMI54920.1"/>
    </source>
</evidence>
<reference evidence="4 5" key="1">
    <citation type="journal article" date="2013" name="Mar. Genomics">
        <title>Expression of sulfatases in Rhodopirellula baltica and the diversity of sulfatases in the genus Rhodopirellula.</title>
        <authorList>
            <person name="Wegner C.E."/>
            <person name="Richter-Heitmann T."/>
            <person name="Klindworth A."/>
            <person name="Klockow C."/>
            <person name="Richter M."/>
            <person name="Achstetter T."/>
            <person name="Glockner F.O."/>
            <person name="Harder J."/>
        </authorList>
    </citation>
    <scope>NUCLEOTIDE SEQUENCE [LARGE SCALE GENOMIC DNA]</scope>
    <source>
        <strain evidence="4 5">SM41</strain>
    </source>
</reference>
<dbReference type="PANTHER" id="PTHR30273">
    <property type="entry name" value="PERIPLASMIC SIGNAL SENSOR AND SIGMA FACTOR ACTIVATOR FECR-RELATED"/>
    <property type="match status" value="1"/>
</dbReference>
<dbReference type="Pfam" id="PF04773">
    <property type="entry name" value="FecR"/>
    <property type="match status" value="1"/>
</dbReference>
<comment type="caution">
    <text evidence="4">The sequence shown here is derived from an EMBL/GenBank/DDBJ whole genome shotgun (WGS) entry which is preliminary data.</text>
</comment>
<keyword evidence="2" id="KW-1133">Transmembrane helix</keyword>
<proteinExistence type="predicted"/>
<sequence length="504" mass="54814">MAAPGQRSTARMHPSGTQGGGPVMTPTEDLRIMIAEYARSEISEVRLRTLEAALREDDGFRSEFIEYMNIDAALGDLAALSETEIAQLHGSTNESADPYEGTTRIGRRSQLRWVALLAASLLVAVVCWWGFGEDARHENEVVQQNDRTMATDRDADAAAFATVVQSVDARWVDGSFAVGDRVSAEVIQLESGIVHLRFDSGVGVTLEGPAHFEVTSSEVTRLQSGVLTATVPPGAEGFRVDTPSAQVVDLGTAFGIDQRADGTSTVSVFDGEVEIVRTEESGKRLLIEGESVELHLDGSINDVKFASQPFEKLWPTASGIAGSTGAFRFAPPWPRRLSLIQSDTEIIVLPEGYARKLGSPCPLDMTESERSKSSIPTGRRVRSYLLQFNPVDPTGQEAASKELGSRMRRIEGSITFDRPVIGMIVSSETLNDTDELFSLRRGPARPFKRGLELSQPRTADVVSLSEDRHTVTLELAVFNQFSDHVRVIVDASLGEGEVQSFTTD</sequence>
<dbReference type="PANTHER" id="PTHR30273:SF2">
    <property type="entry name" value="PROTEIN FECR"/>
    <property type="match status" value="1"/>
</dbReference>